<sequence length="67" mass="7644">MEQWPPLPTKVKTPTSGNNKPADTLGSNNQAEMSEKSPDELQKSEIRGDAQRKLDMNAEPIKKWRFF</sequence>
<reference evidence="2" key="1">
    <citation type="submission" date="2023-08" db="EMBL/GenBank/DDBJ databases">
        <title>A de novo genome assembly of Solanum verrucosum Schlechtendal, a Mexican diploid species geographically isolated from the other diploid A-genome species in potato relatives.</title>
        <authorList>
            <person name="Hosaka K."/>
        </authorList>
    </citation>
    <scope>NUCLEOTIDE SEQUENCE</scope>
    <source>
        <tissue evidence="2">Young leaves</tissue>
    </source>
</reference>
<gene>
    <name evidence="2" type="ORF">MTR67_018280</name>
</gene>
<keyword evidence="3" id="KW-1185">Reference proteome</keyword>
<dbReference type="Proteomes" id="UP001234989">
    <property type="component" value="Chromosome 4"/>
</dbReference>
<protein>
    <submittedName>
        <fullName evidence="2">Uncharacterized protein</fullName>
    </submittedName>
</protein>
<feature type="compositionally biased region" description="Basic and acidic residues" evidence="1">
    <location>
        <begin position="33"/>
        <end position="61"/>
    </location>
</feature>
<organism evidence="2 3">
    <name type="scientific">Solanum verrucosum</name>
    <dbReference type="NCBI Taxonomy" id="315347"/>
    <lineage>
        <taxon>Eukaryota</taxon>
        <taxon>Viridiplantae</taxon>
        <taxon>Streptophyta</taxon>
        <taxon>Embryophyta</taxon>
        <taxon>Tracheophyta</taxon>
        <taxon>Spermatophyta</taxon>
        <taxon>Magnoliopsida</taxon>
        <taxon>eudicotyledons</taxon>
        <taxon>Gunneridae</taxon>
        <taxon>Pentapetalae</taxon>
        <taxon>asterids</taxon>
        <taxon>lamiids</taxon>
        <taxon>Solanales</taxon>
        <taxon>Solanaceae</taxon>
        <taxon>Solanoideae</taxon>
        <taxon>Solaneae</taxon>
        <taxon>Solanum</taxon>
    </lineage>
</organism>
<evidence type="ECO:0000256" key="1">
    <source>
        <dbReference type="SAM" id="MobiDB-lite"/>
    </source>
</evidence>
<name>A0AAF0TSX4_SOLVR</name>
<evidence type="ECO:0000313" key="2">
    <source>
        <dbReference type="EMBL" id="WMV24895.1"/>
    </source>
</evidence>
<evidence type="ECO:0000313" key="3">
    <source>
        <dbReference type="Proteomes" id="UP001234989"/>
    </source>
</evidence>
<accession>A0AAF0TSX4</accession>
<proteinExistence type="predicted"/>
<feature type="compositionally biased region" description="Polar residues" evidence="1">
    <location>
        <begin position="12"/>
        <end position="32"/>
    </location>
</feature>
<feature type="region of interest" description="Disordered" evidence="1">
    <location>
        <begin position="1"/>
        <end position="61"/>
    </location>
</feature>
<dbReference type="AlphaFoldDB" id="A0AAF0TSX4"/>
<dbReference type="EMBL" id="CP133615">
    <property type="protein sequence ID" value="WMV24895.1"/>
    <property type="molecule type" value="Genomic_DNA"/>
</dbReference>